<proteinExistence type="predicted"/>
<reference evidence="2 3" key="1">
    <citation type="submission" date="2015-09" db="EMBL/GenBank/DDBJ databases">
        <authorList>
            <consortium name="Pathogen Informatics"/>
        </authorList>
    </citation>
    <scope>NUCLEOTIDE SEQUENCE [LARGE SCALE GENOMIC DNA]</scope>
    <source>
        <strain evidence="2 3">2789STDY5834970</strain>
    </source>
</reference>
<accession>A0A173RAJ6</accession>
<feature type="transmembrane region" description="Helical" evidence="1">
    <location>
        <begin position="12"/>
        <end position="38"/>
    </location>
</feature>
<gene>
    <name evidence="2" type="ORF">ERS852582_00385</name>
</gene>
<keyword evidence="1" id="KW-1133">Transmembrane helix</keyword>
<keyword evidence="1" id="KW-0812">Transmembrane</keyword>
<dbReference type="OrthoDB" id="1861475at2"/>
<keyword evidence="1" id="KW-0472">Membrane</keyword>
<feature type="transmembrane region" description="Helical" evidence="1">
    <location>
        <begin position="106"/>
        <end position="128"/>
    </location>
</feature>
<dbReference type="Proteomes" id="UP000095649">
    <property type="component" value="Unassembled WGS sequence"/>
</dbReference>
<dbReference type="RefSeq" id="WP_055184808.1">
    <property type="nucleotide sequence ID" value="NZ_CYXN01000001.1"/>
</dbReference>
<dbReference type="EMBL" id="CYXN01000001">
    <property type="protein sequence ID" value="CUM74923.1"/>
    <property type="molecule type" value="Genomic_DNA"/>
</dbReference>
<organism evidence="2 3">
    <name type="scientific">Faecalibacterium prausnitzii</name>
    <dbReference type="NCBI Taxonomy" id="853"/>
    <lineage>
        <taxon>Bacteria</taxon>
        <taxon>Bacillati</taxon>
        <taxon>Bacillota</taxon>
        <taxon>Clostridia</taxon>
        <taxon>Eubacteriales</taxon>
        <taxon>Oscillospiraceae</taxon>
        <taxon>Faecalibacterium</taxon>
    </lineage>
</organism>
<name>A0A173RAJ6_9FIRM</name>
<protein>
    <submittedName>
        <fullName evidence="2">Uncharacterized protein</fullName>
    </submittedName>
</protein>
<evidence type="ECO:0000313" key="3">
    <source>
        <dbReference type="Proteomes" id="UP000095649"/>
    </source>
</evidence>
<feature type="transmembrane region" description="Helical" evidence="1">
    <location>
        <begin position="140"/>
        <end position="159"/>
    </location>
</feature>
<evidence type="ECO:0000256" key="1">
    <source>
        <dbReference type="SAM" id="Phobius"/>
    </source>
</evidence>
<evidence type="ECO:0000313" key="2">
    <source>
        <dbReference type="EMBL" id="CUM74923.1"/>
    </source>
</evidence>
<dbReference type="AlphaFoldDB" id="A0A173RAJ6"/>
<sequence>MKKRKSKSWSMAYCGMAAALCVALMLLGTIIPIAMFIAPAVASFLIATVCMECSITMAWTAYAAVSLLGLLFVPDKEIALIFTVLLGYYPLVKPKFDRIRPRALQLVCKLLLCNAAVLAMYGLLLVIVPAGSVSQELRTTALAMTLLTLAMGNVAFALYDRALCNMLLLYKLKWQPKLHKMLGMH</sequence>